<dbReference type="AlphaFoldDB" id="A0A7J9BVY4"/>
<gene>
    <name evidence="1" type="ORF">Gogos_013567</name>
</gene>
<accession>A0A7J9BVY4</accession>
<evidence type="ECO:0008006" key="3">
    <source>
        <dbReference type="Google" id="ProtNLM"/>
    </source>
</evidence>
<name>A0A7J9BVY4_GOSGO</name>
<evidence type="ECO:0000313" key="1">
    <source>
        <dbReference type="EMBL" id="MBA0740360.1"/>
    </source>
</evidence>
<evidence type="ECO:0000313" key="2">
    <source>
        <dbReference type="Proteomes" id="UP000593579"/>
    </source>
</evidence>
<reference evidence="1 2" key="1">
    <citation type="journal article" date="2019" name="Genome Biol. Evol.">
        <title>Insights into the evolution of the New World diploid cottons (Gossypium, subgenus Houzingenia) based on genome sequencing.</title>
        <authorList>
            <person name="Grover C.E."/>
            <person name="Arick M.A. 2nd"/>
            <person name="Thrash A."/>
            <person name="Conover J.L."/>
            <person name="Sanders W.S."/>
            <person name="Peterson D.G."/>
            <person name="Frelichowski J.E."/>
            <person name="Scheffler J.A."/>
            <person name="Scheffler B.E."/>
            <person name="Wendel J.F."/>
        </authorList>
    </citation>
    <scope>NUCLEOTIDE SEQUENCE [LARGE SCALE GENOMIC DNA]</scope>
    <source>
        <strain evidence="1">5</strain>
        <tissue evidence="1">Leaf</tissue>
    </source>
</reference>
<organism evidence="1 2">
    <name type="scientific">Gossypium gossypioides</name>
    <name type="common">Mexican cotton</name>
    <name type="synonym">Selera gossypioides</name>
    <dbReference type="NCBI Taxonomy" id="34282"/>
    <lineage>
        <taxon>Eukaryota</taxon>
        <taxon>Viridiplantae</taxon>
        <taxon>Streptophyta</taxon>
        <taxon>Embryophyta</taxon>
        <taxon>Tracheophyta</taxon>
        <taxon>Spermatophyta</taxon>
        <taxon>Magnoliopsida</taxon>
        <taxon>eudicotyledons</taxon>
        <taxon>Gunneridae</taxon>
        <taxon>Pentapetalae</taxon>
        <taxon>rosids</taxon>
        <taxon>malvids</taxon>
        <taxon>Malvales</taxon>
        <taxon>Malvaceae</taxon>
        <taxon>Malvoideae</taxon>
        <taxon>Gossypium</taxon>
    </lineage>
</organism>
<dbReference type="Proteomes" id="UP000593579">
    <property type="component" value="Unassembled WGS sequence"/>
</dbReference>
<sequence length="149" mass="17256">MDTLPLIRRKKNYSEAPKSLKKLRHKHYQEVEVDMDINSIMEKEDQPAFRMDNGDIMVTLTNEEKNRIRKAIWLIFVIKSLQDTLQKHVSVDGKKQLIIYDGIEKLCFECGRMGHKQEIFPNSSPTIITVKSKMVAVEDGKPPSNKTIN</sequence>
<proteinExistence type="predicted"/>
<keyword evidence="2" id="KW-1185">Reference proteome</keyword>
<comment type="caution">
    <text evidence="1">The sequence shown here is derived from an EMBL/GenBank/DDBJ whole genome shotgun (WGS) entry which is preliminary data.</text>
</comment>
<dbReference type="EMBL" id="JABEZY010000006">
    <property type="protein sequence ID" value="MBA0740360.1"/>
    <property type="molecule type" value="Genomic_DNA"/>
</dbReference>
<protein>
    <recommendedName>
        <fullName evidence="3">CCHC-type domain-containing protein</fullName>
    </recommendedName>
</protein>
<dbReference type="OrthoDB" id="1002431at2759"/>